<evidence type="ECO:0000256" key="5">
    <source>
        <dbReference type="SAM" id="MobiDB-lite"/>
    </source>
</evidence>
<evidence type="ECO:0000313" key="7">
    <source>
        <dbReference type="EMBL" id="EAZ63243.2"/>
    </source>
</evidence>
<dbReference type="FunCoup" id="A3GEX2">
    <property type="interactions" value="17"/>
</dbReference>
<evidence type="ECO:0000256" key="1">
    <source>
        <dbReference type="ARBA" id="ARBA00022723"/>
    </source>
</evidence>
<dbReference type="GO" id="GO:0008270">
    <property type="term" value="F:zinc ion binding"/>
    <property type="evidence" value="ECO:0007669"/>
    <property type="project" value="UniProtKB-KW"/>
</dbReference>
<feature type="compositionally biased region" description="Acidic residues" evidence="5">
    <location>
        <begin position="103"/>
        <end position="116"/>
    </location>
</feature>
<dbReference type="InParanoid" id="A3GEX2"/>
<dbReference type="OMA" id="EEDWGMY"/>
<evidence type="ECO:0000256" key="3">
    <source>
        <dbReference type="ARBA" id="ARBA00022833"/>
    </source>
</evidence>
<dbReference type="PANTHER" id="PTHR14155">
    <property type="entry name" value="RING FINGER DOMAIN-CONTAINING"/>
    <property type="match status" value="1"/>
</dbReference>
<dbReference type="InterPro" id="IPR053238">
    <property type="entry name" value="RING-H2_zinc_finger"/>
</dbReference>
<feature type="region of interest" description="Disordered" evidence="5">
    <location>
        <begin position="96"/>
        <end position="116"/>
    </location>
</feature>
<dbReference type="PANTHER" id="PTHR14155:SF627">
    <property type="entry name" value="OS06G0192800 PROTEIN"/>
    <property type="match status" value="1"/>
</dbReference>
<reference evidence="7" key="1">
    <citation type="journal article" date="2007" name="Nat. Biotechnol.">
        <title>Genome sequence of the lignocellulose-bioconverting and xylose-fermenting yeast Pichia stipitis.</title>
        <authorList>
            <person name="Jeffries T.W."/>
            <person name="Grigoriev I.V."/>
            <person name="Grimwood J."/>
            <person name="Laplaza J.M."/>
            <person name="Aerts A."/>
            <person name="Salamov A."/>
            <person name="Schmutz J."/>
            <person name="Lindquist E."/>
            <person name="Dehal P."/>
            <person name="Shapiro H."/>
            <person name="Jin Y.S."/>
            <person name="Passoth V."/>
            <person name="Richardson P.M."/>
        </authorList>
    </citation>
    <scope>NUCLEOTIDE SEQUENCE [LARGE SCALE GENOMIC DNA]</scope>
    <source>
        <strain evidence="7">CBS 6054</strain>
    </source>
</reference>
<dbReference type="InterPro" id="IPR013083">
    <property type="entry name" value="Znf_RING/FYVE/PHD"/>
</dbReference>
<accession>A3GEX2</accession>
<evidence type="ECO:0000256" key="2">
    <source>
        <dbReference type="ARBA" id="ARBA00022771"/>
    </source>
</evidence>
<evidence type="ECO:0000313" key="8">
    <source>
        <dbReference type="Proteomes" id="UP000002258"/>
    </source>
</evidence>
<dbReference type="Pfam" id="PF13639">
    <property type="entry name" value="zf-RING_2"/>
    <property type="match status" value="1"/>
</dbReference>
<dbReference type="GeneID" id="4850821"/>
<feature type="domain" description="RING-type" evidence="6">
    <location>
        <begin position="30"/>
        <end position="79"/>
    </location>
</feature>
<dbReference type="EMBL" id="AAVQ01000001">
    <property type="protein sequence ID" value="EAZ63243.2"/>
    <property type="molecule type" value="Genomic_DNA"/>
</dbReference>
<dbReference type="SUPFAM" id="SSF57850">
    <property type="entry name" value="RING/U-box"/>
    <property type="match status" value="1"/>
</dbReference>
<dbReference type="Proteomes" id="UP000002258">
    <property type="component" value="Chromosome 1"/>
</dbReference>
<evidence type="ECO:0000259" key="6">
    <source>
        <dbReference type="PROSITE" id="PS50089"/>
    </source>
</evidence>
<dbReference type="OrthoDB" id="8062037at2759"/>
<gene>
    <name evidence="7" type="primary">ATL2</name>
    <name evidence="7" type="ORF">PICST_39062</name>
</gene>
<keyword evidence="1" id="KW-0479">Metal-binding</keyword>
<name>A3GEX2_PICST</name>
<proteinExistence type="predicted"/>
<protein>
    <submittedName>
        <fullName evidence="7">Putative RING-H2 finger protein</fullName>
    </submittedName>
</protein>
<keyword evidence="8" id="KW-1185">Reference proteome</keyword>
<dbReference type="STRING" id="322104.A3GEX2"/>
<dbReference type="InterPro" id="IPR001841">
    <property type="entry name" value="Znf_RING"/>
</dbReference>
<keyword evidence="3" id="KW-0862">Zinc</keyword>
<sequence>KGSQGVSQEFLDSLERVPISNLANKETSDCPICTNRFVDDEYPLVVKLPCSVQSGKDHLFDLECIGPWLKVHSTCPLCRFDVLEVDKKRREKLEKELQAAQDADSEEEEEDWDVYG</sequence>
<organism evidence="7 8">
    <name type="scientific">Scheffersomyces stipitis (strain ATCC 58785 / CBS 6054 / NBRC 10063 / NRRL Y-11545)</name>
    <name type="common">Yeast</name>
    <name type="synonym">Pichia stipitis</name>
    <dbReference type="NCBI Taxonomy" id="322104"/>
    <lineage>
        <taxon>Eukaryota</taxon>
        <taxon>Fungi</taxon>
        <taxon>Dikarya</taxon>
        <taxon>Ascomycota</taxon>
        <taxon>Saccharomycotina</taxon>
        <taxon>Pichiomycetes</taxon>
        <taxon>Debaryomycetaceae</taxon>
        <taxon>Scheffersomyces</taxon>
    </lineage>
</organism>
<evidence type="ECO:0000256" key="4">
    <source>
        <dbReference type="PROSITE-ProRule" id="PRU00175"/>
    </source>
</evidence>
<dbReference type="Gene3D" id="3.30.40.10">
    <property type="entry name" value="Zinc/RING finger domain, C3HC4 (zinc finger)"/>
    <property type="match status" value="1"/>
</dbReference>
<dbReference type="HOGENOM" id="CLU_076142_1_1_1"/>
<dbReference type="eggNOG" id="KOG0800">
    <property type="taxonomic scope" value="Eukaryota"/>
</dbReference>
<keyword evidence="2 4" id="KW-0863">Zinc-finger</keyword>
<dbReference type="AlphaFoldDB" id="A3GEX2"/>
<dbReference type="RefSeq" id="XP_001387266.2">
    <property type="nucleotide sequence ID" value="XM_001387229.1"/>
</dbReference>
<feature type="non-terminal residue" evidence="7">
    <location>
        <position position="1"/>
    </location>
</feature>
<dbReference type="KEGG" id="pic:PICST_39062"/>
<comment type="caution">
    <text evidence="7">The sequence shown here is derived from an EMBL/GenBank/DDBJ whole genome shotgun (WGS) entry which is preliminary data.</text>
</comment>
<dbReference type="PROSITE" id="PS50089">
    <property type="entry name" value="ZF_RING_2"/>
    <property type="match status" value="1"/>
</dbReference>